<evidence type="ECO:0000313" key="8">
    <source>
        <dbReference type="EMBL" id="WVX79389.1"/>
    </source>
</evidence>
<dbReference type="RefSeq" id="WP_338448323.1">
    <property type="nucleotide sequence ID" value="NZ_CP137640.1"/>
</dbReference>
<feature type="transmembrane region" description="Helical" evidence="6">
    <location>
        <begin position="138"/>
        <end position="157"/>
    </location>
</feature>
<accession>A0ABZ2C767</accession>
<dbReference type="InterPro" id="IPR036259">
    <property type="entry name" value="MFS_trans_sf"/>
</dbReference>
<dbReference type="SUPFAM" id="SSF103473">
    <property type="entry name" value="MFS general substrate transporter"/>
    <property type="match status" value="1"/>
</dbReference>
<feature type="transmembrane region" description="Helical" evidence="6">
    <location>
        <begin position="298"/>
        <end position="316"/>
    </location>
</feature>
<evidence type="ECO:0000256" key="5">
    <source>
        <dbReference type="ARBA" id="ARBA00023136"/>
    </source>
</evidence>
<dbReference type="InterPro" id="IPR011701">
    <property type="entry name" value="MFS"/>
</dbReference>
<comment type="subcellular location">
    <subcellularLocation>
        <location evidence="1">Cell membrane</location>
        <topology evidence="1">Multi-pass membrane protein</topology>
    </subcellularLocation>
</comment>
<evidence type="ECO:0000256" key="6">
    <source>
        <dbReference type="SAM" id="Phobius"/>
    </source>
</evidence>
<feature type="transmembrane region" description="Helical" evidence="6">
    <location>
        <begin position="272"/>
        <end position="292"/>
    </location>
</feature>
<feature type="transmembrane region" description="Helical" evidence="6">
    <location>
        <begin position="46"/>
        <end position="64"/>
    </location>
</feature>
<protein>
    <submittedName>
        <fullName evidence="8">MFS transporter</fullName>
    </submittedName>
</protein>
<evidence type="ECO:0000313" key="9">
    <source>
        <dbReference type="Proteomes" id="UP001357223"/>
    </source>
</evidence>
<sequence>MVNRLWTKDYILVCLTTFFMFLNYYYLLVTIPIYLIQDLQGNTAQAGLLVLVFYVAAIVIRPIAGQWIGSFGLKKVFLASLIIYIGAAFMYFFTASLMSLMILRVIHGIGFGMVTTTTGTIVANLIPQHRKGEGMGYYGLMMNISMALGPFFGLLAINQWGSSMMFAISFVSVIIGVLTGLFISIPKEEKKAVTEKGLKKKGLNINDLIELSAFRVSLICFFFAIVYSSIVSFVSVYAEELQLTEVASYFFIVYVVALIISRPFTGRWFDQYGANVIIIPSIISFAIGMFLLSQANGALIFLLSAAFIGLGWGTIFPSVQTIAISVAAPEKRGAATATFYSTMDAGIGIGSVIVGILGAKIGYSSLYFYSSIFALAGIIVYHYLHGKDSRSLRESVKERELA</sequence>
<gene>
    <name evidence="8" type="ORF">R4Z09_19020</name>
</gene>
<feature type="transmembrane region" description="Helical" evidence="6">
    <location>
        <begin position="337"/>
        <end position="359"/>
    </location>
</feature>
<dbReference type="CDD" id="cd17489">
    <property type="entry name" value="MFS_YfcJ_like"/>
    <property type="match status" value="1"/>
</dbReference>
<dbReference type="InterPro" id="IPR052714">
    <property type="entry name" value="MFS_Exporter"/>
</dbReference>
<dbReference type="Pfam" id="PF07690">
    <property type="entry name" value="MFS_1"/>
    <property type="match status" value="1"/>
</dbReference>
<proteinExistence type="predicted"/>
<name>A0ABZ2C767_9BACI</name>
<evidence type="ECO:0000256" key="4">
    <source>
        <dbReference type="ARBA" id="ARBA00022989"/>
    </source>
</evidence>
<dbReference type="Gene3D" id="1.20.1250.20">
    <property type="entry name" value="MFS general substrate transporter like domains"/>
    <property type="match status" value="2"/>
</dbReference>
<dbReference type="Proteomes" id="UP001357223">
    <property type="component" value="Chromosome"/>
</dbReference>
<keyword evidence="5 6" id="KW-0472">Membrane</keyword>
<feature type="transmembrane region" description="Helical" evidence="6">
    <location>
        <begin position="163"/>
        <end position="187"/>
    </location>
</feature>
<feature type="transmembrane region" description="Helical" evidence="6">
    <location>
        <begin position="12"/>
        <end position="34"/>
    </location>
</feature>
<evidence type="ECO:0000256" key="3">
    <source>
        <dbReference type="ARBA" id="ARBA00022692"/>
    </source>
</evidence>
<keyword evidence="3 6" id="KW-0812">Transmembrane</keyword>
<dbReference type="InterPro" id="IPR020846">
    <property type="entry name" value="MFS_dom"/>
</dbReference>
<organism evidence="8 9">
    <name type="scientific">Niallia oryzisoli</name>
    <dbReference type="NCBI Taxonomy" id="1737571"/>
    <lineage>
        <taxon>Bacteria</taxon>
        <taxon>Bacillati</taxon>
        <taxon>Bacillota</taxon>
        <taxon>Bacilli</taxon>
        <taxon>Bacillales</taxon>
        <taxon>Bacillaceae</taxon>
        <taxon>Niallia</taxon>
    </lineage>
</organism>
<keyword evidence="2" id="KW-0813">Transport</keyword>
<dbReference type="PANTHER" id="PTHR23531:SF2">
    <property type="entry name" value="PERMEASE"/>
    <property type="match status" value="1"/>
</dbReference>
<feature type="transmembrane region" description="Helical" evidence="6">
    <location>
        <begin position="105"/>
        <end position="126"/>
    </location>
</feature>
<dbReference type="PANTHER" id="PTHR23531">
    <property type="entry name" value="QUINOLENE RESISTANCE PROTEIN NORA"/>
    <property type="match status" value="1"/>
</dbReference>
<feature type="transmembrane region" description="Helical" evidence="6">
    <location>
        <begin position="76"/>
        <end position="93"/>
    </location>
</feature>
<feature type="transmembrane region" description="Helical" evidence="6">
    <location>
        <begin position="365"/>
        <end position="384"/>
    </location>
</feature>
<keyword evidence="4 6" id="KW-1133">Transmembrane helix</keyword>
<keyword evidence="9" id="KW-1185">Reference proteome</keyword>
<evidence type="ECO:0000259" key="7">
    <source>
        <dbReference type="PROSITE" id="PS50850"/>
    </source>
</evidence>
<feature type="transmembrane region" description="Helical" evidence="6">
    <location>
        <begin position="208"/>
        <end position="234"/>
    </location>
</feature>
<feature type="transmembrane region" description="Helical" evidence="6">
    <location>
        <begin position="246"/>
        <end position="265"/>
    </location>
</feature>
<dbReference type="EMBL" id="CP137640">
    <property type="protein sequence ID" value="WVX79389.1"/>
    <property type="molecule type" value="Genomic_DNA"/>
</dbReference>
<feature type="domain" description="Major facilitator superfamily (MFS) profile" evidence="7">
    <location>
        <begin position="9"/>
        <end position="389"/>
    </location>
</feature>
<reference evidence="8 9" key="1">
    <citation type="submission" date="2023-10" db="EMBL/GenBank/DDBJ databases">
        <title>Niallia locisalis sp.nov. isolated from a salt pond sample.</title>
        <authorList>
            <person name="Li X.-J."/>
            <person name="Dong L."/>
        </authorList>
    </citation>
    <scope>NUCLEOTIDE SEQUENCE [LARGE SCALE GENOMIC DNA]</scope>
    <source>
        <strain evidence="8 9">DSM 29761</strain>
    </source>
</reference>
<dbReference type="PROSITE" id="PS50850">
    <property type="entry name" value="MFS"/>
    <property type="match status" value="1"/>
</dbReference>
<evidence type="ECO:0000256" key="2">
    <source>
        <dbReference type="ARBA" id="ARBA00022448"/>
    </source>
</evidence>
<evidence type="ECO:0000256" key="1">
    <source>
        <dbReference type="ARBA" id="ARBA00004651"/>
    </source>
</evidence>